<reference evidence="6 7" key="1">
    <citation type="journal article" date="2019" name="Emerg. Microbes Infect.">
        <title>Comprehensive subspecies identification of 175 nontuberculous mycobacteria species based on 7547 genomic profiles.</title>
        <authorList>
            <person name="Matsumoto Y."/>
            <person name="Kinjo T."/>
            <person name="Motooka D."/>
            <person name="Nabeya D."/>
            <person name="Jung N."/>
            <person name="Uechi K."/>
            <person name="Horii T."/>
            <person name="Iida T."/>
            <person name="Fujita J."/>
            <person name="Nakamura S."/>
        </authorList>
    </citation>
    <scope>NUCLEOTIDE SEQUENCE [LARGE SCALE GENOMIC DNA]</scope>
    <source>
        <strain evidence="6 7">JCM 13574</strain>
    </source>
</reference>
<dbReference type="GO" id="GO:0003700">
    <property type="term" value="F:DNA-binding transcription factor activity"/>
    <property type="evidence" value="ECO:0007669"/>
    <property type="project" value="TreeGrafter"/>
</dbReference>
<dbReference type="GO" id="GO:0000976">
    <property type="term" value="F:transcription cis-regulatory region binding"/>
    <property type="evidence" value="ECO:0007669"/>
    <property type="project" value="TreeGrafter"/>
</dbReference>
<dbReference type="Proteomes" id="UP000466517">
    <property type="component" value="Chromosome"/>
</dbReference>
<evidence type="ECO:0000313" key="7">
    <source>
        <dbReference type="Proteomes" id="UP000466517"/>
    </source>
</evidence>
<dbReference type="InterPro" id="IPR011075">
    <property type="entry name" value="TetR_C"/>
</dbReference>
<dbReference type="PANTHER" id="PTHR30055:SF234">
    <property type="entry name" value="HTH-TYPE TRANSCRIPTIONAL REGULATOR BETI"/>
    <property type="match status" value="1"/>
</dbReference>
<dbReference type="SUPFAM" id="SSF48498">
    <property type="entry name" value="Tetracyclin repressor-like, C-terminal domain"/>
    <property type="match status" value="1"/>
</dbReference>
<dbReference type="EMBL" id="AP022610">
    <property type="protein sequence ID" value="BBZ27657.1"/>
    <property type="molecule type" value="Genomic_DNA"/>
</dbReference>
<dbReference type="InterPro" id="IPR036271">
    <property type="entry name" value="Tet_transcr_reg_TetR-rel_C_sf"/>
</dbReference>
<dbReference type="Gene3D" id="1.10.357.10">
    <property type="entry name" value="Tetracycline Repressor, domain 2"/>
    <property type="match status" value="1"/>
</dbReference>
<name>A0A7I7XEP6_9MYCO</name>
<keyword evidence="1" id="KW-0805">Transcription regulation</keyword>
<dbReference type="InterPro" id="IPR001647">
    <property type="entry name" value="HTH_TetR"/>
</dbReference>
<gene>
    <name evidence="6" type="ORF">MMAD_19520</name>
</gene>
<keyword evidence="3" id="KW-0804">Transcription</keyword>
<dbReference type="PROSITE" id="PS50977">
    <property type="entry name" value="HTH_TETR_2"/>
    <property type="match status" value="1"/>
</dbReference>
<protein>
    <submittedName>
        <fullName evidence="6">TetR family transcriptional regulator</fullName>
    </submittedName>
</protein>
<dbReference type="SUPFAM" id="SSF46689">
    <property type="entry name" value="Homeodomain-like"/>
    <property type="match status" value="1"/>
</dbReference>
<evidence type="ECO:0000259" key="5">
    <source>
        <dbReference type="PROSITE" id="PS50977"/>
    </source>
</evidence>
<evidence type="ECO:0000313" key="6">
    <source>
        <dbReference type="EMBL" id="BBZ27657.1"/>
    </source>
</evidence>
<dbReference type="Pfam" id="PF00440">
    <property type="entry name" value="TetR_N"/>
    <property type="match status" value="1"/>
</dbReference>
<dbReference type="Pfam" id="PF16925">
    <property type="entry name" value="TetR_C_13"/>
    <property type="match status" value="1"/>
</dbReference>
<evidence type="ECO:0000256" key="2">
    <source>
        <dbReference type="ARBA" id="ARBA00023125"/>
    </source>
</evidence>
<keyword evidence="2 4" id="KW-0238">DNA-binding</keyword>
<evidence type="ECO:0000256" key="1">
    <source>
        <dbReference type="ARBA" id="ARBA00023015"/>
    </source>
</evidence>
<evidence type="ECO:0000256" key="3">
    <source>
        <dbReference type="ARBA" id="ARBA00023163"/>
    </source>
</evidence>
<feature type="DNA-binding region" description="H-T-H motif" evidence="4">
    <location>
        <begin position="7"/>
        <end position="26"/>
    </location>
</feature>
<accession>A0A7I7XEP6</accession>
<dbReference type="KEGG" id="mmag:MMAD_19520"/>
<feature type="domain" description="HTH tetR-type" evidence="5">
    <location>
        <begin position="1"/>
        <end position="44"/>
    </location>
</feature>
<dbReference type="PANTHER" id="PTHR30055">
    <property type="entry name" value="HTH-TYPE TRANSCRIPTIONAL REGULATOR RUTR"/>
    <property type="match status" value="1"/>
</dbReference>
<proteinExistence type="predicted"/>
<keyword evidence="7" id="KW-1185">Reference proteome</keyword>
<organism evidence="6 7">
    <name type="scientific">Mycolicibacterium madagascariense</name>
    <dbReference type="NCBI Taxonomy" id="212765"/>
    <lineage>
        <taxon>Bacteria</taxon>
        <taxon>Bacillati</taxon>
        <taxon>Actinomycetota</taxon>
        <taxon>Actinomycetes</taxon>
        <taxon>Mycobacteriales</taxon>
        <taxon>Mycobacteriaceae</taxon>
        <taxon>Mycolicibacterium</taxon>
    </lineage>
</organism>
<sequence length="199" mass="22026">MPYSQVNLDDIVSIAVVSKGVLYTHFRSKMALATALVEHHLEVSWQLSAERITVGLDGLEALIDYAYSIAVDDVSHPLTRAAFNLFESVGRFDGLQARVSDRWVHTFADIARRAVDGGDIRSDCDTEQVARLLTSLYLGLRQTSNLDDAEQFIGDFEAVLLLALRGFAQPDRVPYLTDFVKRRTALATRNAAPLGADEL</sequence>
<evidence type="ECO:0000256" key="4">
    <source>
        <dbReference type="PROSITE-ProRule" id="PRU00335"/>
    </source>
</evidence>
<dbReference type="InterPro" id="IPR009057">
    <property type="entry name" value="Homeodomain-like_sf"/>
</dbReference>
<dbReference type="AlphaFoldDB" id="A0A7I7XEP6"/>
<dbReference type="InterPro" id="IPR050109">
    <property type="entry name" value="HTH-type_TetR-like_transc_reg"/>
</dbReference>